<evidence type="ECO:0000256" key="2">
    <source>
        <dbReference type="ARBA" id="ARBA00022670"/>
    </source>
</evidence>
<dbReference type="Proteomes" id="UP000028607">
    <property type="component" value="Unassembled WGS sequence"/>
</dbReference>
<dbReference type="GO" id="GO:0008236">
    <property type="term" value="F:serine-type peptidase activity"/>
    <property type="evidence" value="ECO:0007669"/>
    <property type="project" value="UniProtKB-KW"/>
</dbReference>
<reference evidence="7" key="1">
    <citation type="submission" date="2013-04" db="EMBL/GenBank/DDBJ databases">
        <title>Thioclava sp. 13D2W-2 Genome Sequencing.</title>
        <authorList>
            <person name="Lai Q."/>
            <person name="Li G."/>
            <person name="Shao Z."/>
        </authorList>
    </citation>
    <scope>NUCLEOTIDE SEQUENCE [LARGE SCALE GENOMIC DNA]</scope>
    <source>
        <strain evidence="7">13D2W-2</strain>
    </source>
</reference>
<dbReference type="AlphaFoldDB" id="A0A085TZC2"/>
<dbReference type="eggNOG" id="COG0616">
    <property type="taxonomic scope" value="Bacteria"/>
</dbReference>
<evidence type="ECO:0000313" key="7">
    <source>
        <dbReference type="Proteomes" id="UP000028607"/>
    </source>
</evidence>
<dbReference type="InterPro" id="IPR029045">
    <property type="entry name" value="ClpP/crotonase-like_dom_sf"/>
</dbReference>
<evidence type="ECO:0000259" key="5">
    <source>
        <dbReference type="Pfam" id="PF01343"/>
    </source>
</evidence>
<keyword evidence="3" id="KW-0378">Hydrolase</keyword>
<keyword evidence="2" id="KW-0645">Protease</keyword>
<dbReference type="RefSeq" id="WP_038144321.1">
    <property type="nucleotide sequence ID" value="NZ_AQRC01000003.1"/>
</dbReference>
<feature type="domain" description="Peptidase S49" evidence="5">
    <location>
        <begin position="83"/>
        <end position="221"/>
    </location>
</feature>
<dbReference type="PATRIC" id="fig|1317124.6.peg.1134"/>
<keyword evidence="4" id="KW-0720">Serine protease</keyword>
<dbReference type="SUPFAM" id="SSF52096">
    <property type="entry name" value="ClpP/crotonase"/>
    <property type="match status" value="1"/>
</dbReference>
<gene>
    <name evidence="6" type="ORF">DW2_05550</name>
</gene>
<dbReference type="PANTHER" id="PTHR42987:SF8">
    <property type="entry name" value="PROTEINASE"/>
    <property type="match status" value="1"/>
</dbReference>
<dbReference type="EMBL" id="AQRC01000003">
    <property type="protein sequence ID" value="KFE36069.1"/>
    <property type="molecule type" value="Genomic_DNA"/>
</dbReference>
<sequence>MKLIPRLPFVKKTPFAAVIRLHGPIGVSRPGAPVLSDAAMAPIIERAFSRGKPTAVALLVNSPGGSPVQSALIASRIRRLADEKKIPVHAFIEDVAASGGYWIACAADQIWADPTSVVGSIGVISASFGLDDFISRHGIERRVHTAGGAKSFLDPFRPEKDEDVARLKRLLDDMHVSFKEHVTARRGAKLPSSRDLFTGDIWTGRQALEDETGLIDGLGHVVPTLKDIYGEKLRFVPYAPKRPLFRRIGAQMGAEIGAASAGALLDAAEERALWARYGL</sequence>
<proteinExistence type="inferred from homology"/>
<organism evidence="6 7">
    <name type="scientific">Thioclava atlantica</name>
    <dbReference type="NCBI Taxonomy" id="1317124"/>
    <lineage>
        <taxon>Bacteria</taxon>
        <taxon>Pseudomonadati</taxon>
        <taxon>Pseudomonadota</taxon>
        <taxon>Alphaproteobacteria</taxon>
        <taxon>Rhodobacterales</taxon>
        <taxon>Paracoccaceae</taxon>
        <taxon>Thioclava</taxon>
    </lineage>
</organism>
<keyword evidence="7" id="KW-1185">Reference proteome</keyword>
<evidence type="ECO:0000256" key="1">
    <source>
        <dbReference type="ARBA" id="ARBA00008683"/>
    </source>
</evidence>
<dbReference type="STRING" id="1317124.DW2_05550"/>
<protein>
    <submittedName>
        <fullName evidence="6">S49 family peptidase</fullName>
    </submittedName>
</protein>
<dbReference type="Gene3D" id="3.90.226.10">
    <property type="entry name" value="2-enoyl-CoA Hydratase, Chain A, domain 1"/>
    <property type="match status" value="1"/>
</dbReference>
<comment type="similarity">
    <text evidence="1">Belongs to the peptidase S49 family.</text>
</comment>
<dbReference type="PANTHER" id="PTHR42987">
    <property type="entry name" value="PEPTIDASE S49"/>
    <property type="match status" value="1"/>
</dbReference>
<evidence type="ECO:0000256" key="4">
    <source>
        <dbReference type="ARBA" id="ARBA00022825"/>
    </source>
</evidence>
<accession>A0A085TZC2</accession>
<name>A0A085TZC2_9RHOB</name>
<dbReference type="Gene3D" id="6.20.330.10">
    <property type="match status" value="1"/>
</dbReference>
<dbReference type="Pfam" id="PF01343">
    <property type="entry name" value="Peptidase_S49"/>
    <property type="match status" value="1"/>
</dbReference>
<evidence type="ECO:0000313" key="6">
    <source>
        <dbReference type="EMBL" id="KFE36069.1"/>
    </source>
</evidence>
<dbReference type="InterPro" id="IPR047272">
    <property type="entry name" value="S49_SppA_C"/>
</dbReference>
<comment type="caution">
    <text evidence="6">The sequence shown here is derived from an EMBL/GenBank/DDBJ whole genome shotgun (WGS) entry which is preliminary data.</text>
</comment>
<dbReference type="GO" id="GO:0006508">
    <property type="term" value="P:proteolysis"/>
    <property type="evidence" value="ECO:0007669"/>
    <property type="project" value="UniProtKB-KW"/>
</dbReference>
<dbReference type="InterPro" id="IPR002142">
    <property type="entry name" value="Peptidase_S49"/>
</dbReference>
<evidence type="ECO:0000256" key="3">
    <source>
        <dbReference type="ARBA" id="ARBA00022801"/>
    </source>
</evidence>
<reference evidence="6 7" key="2">
    <citation type="journal article" date="2015" name="Antonie Van Leeuwenhoek">
        <title>Thioclava indica sp. nov., isolated from surface seawater of the Indian Ocean.</title>
        <authorList>
            <person name="Liu Y."/>
            <person name="Lai Q."/>
            <person name="Du J."/>
            <person name="Xu H."/>
            <person name="Jiang L."/>
            <person name="Shao Z."/>
        </authorList>
    </citation>
    <scope>NUCLEOTIDE SEQUENCE [LARGE SCALE GENOMIC DNA]</scope>
    <source>
        <strain evidence="6 7">13D2W-2</strain>
    </source>
</reference>
<dbReference type="CDD" id="cd07023">
    <property type="entry name" value="S49_Sppa_N_C"/>
    <property type="match status" value="1"/>
</dbReference>